<protein>
    <recommendedName>
        <fullName evidence="2 5">Cell shape-determining protein MreC</fullName>
    </recommendedName>
    <alternativeName>
        <fullName evidence="4 5">Cell shape protein MreC</fullName>
    </alternativeName>
</protein>
<sequence>MKRFTRLQRILLIANIVLLVIGCAMLGLRQNALSNMGYSAWTYIKYGLIDYPLTSLTNVFNDLSNLWHVYEDNQYLNEELAMQKSYKTLYEEERNRNKELEELAELNGTLEDATKITAHVLERDTEAWDQTVTISAGSSQGVQENMIVCTSQGAVGLIEEVQSATSTVRLLTSEDLINDIAISIALEDGTTIEGVLERYDTSHRAYRVSLFDNEATVTQGQEVSTSGRGGNYPSGIYLGQVSDMETNDDAIISTIYVKPVSNISSFNYVTVIGSGRVE</sequence>
<dbReference type="GO" id="GO:0008360">
    <property type="term" value="P:regulation of cell shape"/>
    <property type="evidence" value="ECO:0007669"/>
    <property type="project" value="UniProtKB-KW"/>
</dbReference>
<dbReference type="NCBIfam" id="TIGR00219">
    <property type="entry name" value="mreC"/>
    <property type="match status" value="1"/>
</dbReference>
<dbReference type="PANTHER" id="PTHR34138">
    <property type="entry name" value="CELL SHAPE-DETERMINING PROTEIN MREC"/>
    <property type="match status" value="1"/>
</dbReference>
<dbReference type="PIRSF" id="PIRSF038471">
    <property type="entry name" value="MreC"/>
    <property type="match status" value="1"/>
</dbReference>
<evidence type="ECO:0000313" key="9">
    <source>
        <dbReference type="EMBL" id="SUO03911.1"/>
    </source>
</evidence>
<dbReference type="EMBL" id="UHFX01000003">
    <property type="protein sequence ID" value="SUO03911.1"/>
    <property type="molecule type" value="Genomic_DNA"/>
</dbReference>
<dbReference type="Gene3D" id="2.40.10.340">
    <property type="entry name" value="Rod shape-determining protein MreC, domain 1"/>
    <property type="match status" value="1"/>
</dbReference>
<evidence type="ECO:0000256" key="5">
    <source>
        <dbReference type="PIRNR" id="PIRNR038471"/>
    </source>
</evidence>
<evidence type="ECO:0000256" key="4">
    <source>
        <dbReference type="ARBA" id="ARBA00032089"/>
    </source>
</evidence>
<feature type="transmembrane region" description="Helical" evidence="7">
    <location>
        <begin position="7"/>
        <end position="28"/>
    </location>
</feature>
<keyword evidence="3 5" id="KW-0133">Cell shape</keyword>
<dbReference type="AlphaFoldDB" id="A0A380LKS0"/>
<dbReference type="Gene3D" id="2.40.10.350">
    <property type="entry name" value="Rod shape-determining protein MreC, domain 2"/>
    <property type="match status" value="1"/>
</dbReference>
<evidence type="ECO:0000256" key="2">
    <source>
        <dbReference type="ARBA" id="ARBA00013855"/>
    </source>
</evidence>
<evidence type="ECO:0000259" key="8">
    <source>
        <dbReference type="Pfam" id="PF04085"/>
    </source>
</evidence>
<dbReference type="InterPro" id="IPR007221">
    <property type="entry name" value="MreC"/>
</dbReference>
<proteinExistence type="inferred from homology"/>
<keyword evidence="7" id="KW-0812">Transmembrane</keyword>
<evidence type="ECO:0000256" key="3">
    <source>
        <dbReference type="ARBA" id="ARBA00022960"/>
    </source>
</evidence>
<dbReference type="PROSITE" id="PS51257">
    <property type="entry name" value="PROKAR_LIPOPROTEIN"/>
    <property type="match status" value="1"/>
</dbReference>
<dbReference type="RefSeq" id="WP_022789993.1">
    <property type="nucleotide sequence ID" value="NZ_CALEXM010000024.1"/>
</dbReference>
<evidence type="ECO:0000256" key="7">
    <source>
        <dbReference type="SAM" id="Phobius"/>
    </source>
</evidence>
<dbReference type="Proteomes" id="UP000255523">
    <property type="component" value="Unassembled WGS sequence"/>
</dbReference>
<evidence type="ECO:0000256" key="1">
    <source>
        <dbReference type="ARBA" id="ARBA00009369"/>
    </source>
</evidence>
<name>A0A380LKS0_9FIRM</name>
<dbReference type="GO" id="GO:0005886">
    <property type="term" value="C:plasma membrane"/>
    <property type="evidence" value="ECO:0007669"/>
    <property type="project" value="TreeGrafter"/>
</dbReference>
<dbReference type="Pfam" id="PF04085">
    <property type="entry name" value="MreC"/>
    <property type="match status" value="1"/>
</dbReference>
<keyword evidence="10" id="KW-1185">Reference proteome</keyword>
<feature type="domain" description="Rod shape-determining protein MreC beta-barrel core" evidence="8">
    <location>
        <begin position="120"/>
        <end position="272"/>
    </location>
</feature>
<evidence type="ECO:0000313" key="10">
    <source>
        <dbReference type="Proteomes" id="UP000255523"/>
    </source>
</evidence>
<comment type="function">
    <text evidence="5">Involved in formation and maintenance of cell shape.</text>
</comment>
<dbReference type="PANTHER" id="PTHR34138:SF1">
    <property type="entry name" value="CELL SHAPE-DETERMINING PROTEIN MREC"/>
    <property type="match status" value="1"/>
</dbReference>
<dbReference type="InterPro" id="IPR055342">
    <property type="entry name" value="MreC_beta-barrel_core"/>
</dbReference>
<keyword evidence="7" id="KW-0472">Membrane</keyword>
<comment type="similarity">
    <text evidence="1 5">Belongs to the MreC family.</text>
</comment>
<keyword evidence="6" id="KW-0175">Coiled coil</keyword>
<reference evidence="9 10" key="1">
    <citation type="submission" date="2018-06" db="EMBL/GenBank/DDBJ databases">
        <authorList>
            <consortium name="Pathogen Informatics"/>
            <person name="Doyle S."/>
        </authorList>
    </citation>
    <scope>NUCLEOTIDE SEQUENCE [LARGE SCALE GENOMIC DNA]</scope>
    <source>
        <strain evidence="9 10">NCTC11087</strain>
    </source>
</reference>
<dbReference type="InterPro" id="IPR042177">
    <property type="entry name" value="Cell/Rod_1"/>
</dbReference>
<dbReference type="GeneID" id="77461768"/>
<dbReference type="InterPro" id="IPR042175">
    <property type="entry name" value="Cell/Rod_MreC_2"/>
</dbReference>
<organism evidence="9 10">
    <name type="scientific">Faecalicoccus pleomorphus</name>
    <dbReference type="NCBI Taxonomy" id="1323"/>
    <lineage>
        <taxon>Bacteria</taxon>
        <taxon>Bacillati</taxon>
        <taxon>Bacillota</taxon>
        <taxon>Erysipelotrichia</taxon>
        <taxon>Erysipelotrichales</taxon>
        <taxon>Erysipelotrichaceae</taxon>
        <taxon>Faecalicoccus</taxon>
    </lineage>
</organism>
<gene>
    <name evidence="9" type="ORF">NCTC11087_00791</name>
</gene>
<evidence type="ECO:0000256" key="6">
    <source>
        <dbReference type="SAM" id="Coils"/>
    </source>
</evidence>
<keyword evidence="7" id="KW-1133">Transmembrane helix</keyword>
<dbReference type="OrthoDB" id="9792313at2"/>
<feature type="coiled-coil region" evidence="6">
    <location>
        <begin position="83"/>
        <end position="116"/>
    </location>
</feature>
<accession>A0A380LKS0</accession>